<reference evidence="8" key="1">
    <citation type="journal article" date="2019" name="Int. J. Syst. Evol. Microbiol.">
        <title>The Global Catalogue of Microorganisms (GCM) 10K type strain sequencing project: providing services to taxonomists for standard genome sequencing and annotation.</title>
        <authorList>
            <consortium name="The Broad Institute Genomics Platform"/>
            <consortium name="The Broad Institute Genome Sequencing Center for Infectious Disease"/>
            <person name="Wu L."/>
            <person name="Ma J."/>
        </authorList>
    </citation>
    <scope>NUCLEOTIDE SEQUENCE [LARGE SCALE GENOMIC DNA]</scope>
    <source>
        <strain evidence="8">TISTR 1906</strain>
    </source>
</reference>
<dbReference type="InterPro" id="IPR000620">
    <property type="entry name" value="EamA_dom"/>
</dbReference>
<feature type="transmembrane region" description="Helical" evidence="5">
    <location>
        <begin position="254"/>
        <end position="276"/>
    </location>
</feature>
<feature type="transmembrane region" description="Helical" evidence="5">
    <location>
        <begin position="195"/>
        <end position="216"/>
    </location>
</feature>
<evidence type="ECO:0000259" key="6">
    <source>
        <dbReference type="Pfam" id="PF00892"/>
    </source>
</evidence>
<dbReference type="PANTHER" id="PTHR22911:SF6">
    <property type="entry name" value="SOLUTE CARRIER FAMILY 35 MEMBER G1"/>
    <property type="match status" value="1"/>
</dbReference>
<dbReference type="InterPro" id="IPR037185">
    <property type="entry name" value="EmrE-like"/>
</dbReference>
<dbReference type="Proteomes" id="UP001597463">
    <property type="component" value="Unassembled WGS sequence"/>
</dbReference>
<keyword evidence="8" id="KW-1185">Reference proteome</keyword>
<feature type="transmembrane region" description="Helical" evidence="5">
    <location>
        <begin position="222"/>
        <end position="242"/>
    </location>
</feature>
<sequence length="305" mass="32599">MQALWMVLAAFIFAVMSVCVKFASRDFNAAEIVFYRGLVSMALLALLARRDGISLATRFPREHAWRSFVGVISMGAWFYAIGHLPLATATTLNSMSSIWMAVFLIAQGLWLRHRMRQDDAHGLPPGPRTLPPFPWGLVSTVVMGFVGVLLVLRPSSAPAGEWVAAMGGLFGGMFAAMAYMQVTTLSRMGEPESRVVFYFSLGSAVAGGAAMCLTGISPFPGWSALWLLPVGVLAAVAQVCMTKAYASAGSKRNTLVVANLQYSGIVFAALLSLVMFGERIPLIGWAGIALIVVSGAIATALRSRT</sequence>
<organism evidence="7 8">
    <name type="scientific">Comamonas terrae</name>
    <dbReference type="NCBI Taxonomy" id="673548"/>
    <lineage>
        <taxon>Bacteria</taxon>
        <taxon>Pseudomonadati</taxon>
        <taxon>Pseudomonadota</taxon>
        <taxon>Betaproteobacteria</taxon>
        <taxon>Burkholderiales</taxon>
        <taxon>Comamonadaceae</taxon>
        <taxon>Comamonas</taxon>
    </lineage>
</organism>
<feature type="transmembrane region" description="Helical" evidence="5">
    <location>
        <begin position="132"/>
        <end position="152"/>
    </location>
</feature>
<name>A0ABW5URQ9_9BURK</name>
<keyword evidence="4 5" id="KW-0472">Membrane</keyword>
<feature type="transmembrane region" description="Helical" evidence="5">
    <location>
        <begin position="27"/>
        <end position="47"/>
    </location>
</feature>
<evidence type="ECO:0000256" key="2">
    <source>
        <dbReference type="ARBA" id="ARBA00022692"/>
    </source>
</evidence>
<feature type="transmembrane region" description="Helical" evidence="5">
    <location>
        <begin position="164"/>
        <end position="183"/>
    </location>
</feature>
<keyword evidence="2 5" id="KW-0812">Transmembrane</keyword>
<feature type="transmembrane region" description="Helical" evidence="5">
    <location>
        <begin position="68"/>
        <end position="86"/>
    </location>
</feature>
<evidence type="ECO:0000256" key="3">
    <source>
        <dbReference type="ARBA" id="ARBA00022989"/>
    </source>
</evidence>
<feature type="transmembrane region" description="Helical" evidence="5">
    <location>
        <begin position="92"/>
        <end position="111"/>
    </location>
</feature>
<protein>
    <submittedName>
        <fullName evidence="7">DMT family transporter</fullName>
    </submittedName>
</protein>
<accession>A0ABW5URQ9</accession>
<dbReference type="PANTHER" id="PTHR22911">
    <property type="entry name" value="ACYL-MALONYL CONDENSING ENZYME-RELATED"/>
    <property type="match status" value="1"/>
</dbReference>
<feature type="domain" description="EamA" evidence="6">
    <location>
        <begin position="3"/>
        <end position="105"/>
    </location>
</feature>
<evidence type="ECO:0000256" key="1">
    <source>
        <dbReference type="ARBA" id="ARBA00004141"/>
    </source>
</evidence>
<comment type="caution">
    <text evidence="7">The sequence shown here is derived from an EMBL/GenBank/DDBJ whole genome shotgun (WGS) entry which is preliminary data.</text>
</comment>
<evidence type="ECO:0000256" key="4">
    <source>
        <dbReference type="ARBA" id="ARBA00023136"/>
    </source>
</evidence>
<evidence type="ECO:0000256" key="5">
    <source>
        <dbReference type="SAM" id="Phobius"/>
    </source>
</evidence>
<gene>
    <name evidence="7" type="ORF">ACFSW6_19840</name>
</gene>
<evidence type="ECO:0000313" key="7">
    <source>
        <dbReference type="EMBL" id="MFD2756332.1"/>
    </source>
</evidence>
<evidence type="ECO:0000313" key="8">
    <source>
        <dbReference type="Proteomes" id="UP001597463"/>
    </source>
</evidence>
<dbReference type="RefSeq" id="WP_066476552.1">
    <property type="nucleotide sequence ID" value="NZ_BCNT01000006.1"/>
</dbReference>
<keyword evidence="3 5" id="KW-1133">Transmembrane helix</keyword>
<proteinExistence type="predicted"/>
<dbReference type="EMBL" id="JBHUMV010000010">
    <property type="protein sequence ID" value="MFD2756332.1"/>
    <property type="molecule type" value="Genomic_DNA"/>
</dbReference>
<feature type="transmembrane region" description="Helical" evidence="5">
    <location>
        <begin position="282"/>
        <end position="301"/>
    </location>
</feature>
<dbReference type="SUPFAM" id="SSF103481">
    <property type="entry name" value="Multidrug resistance efflux transporter EmrE"/>
    <property type="match status" value="2"/>
</dbReference>
<comment type="subcellular location">
    <subcellularLocation>
        <location evidence="1">Membrane</location>
        <topology evidence="1">Multi-pass membrane protein</topology>
    </subcellularLocation>
</comment>
<dbReference type="Pfam" id="PF00892">
    <property type="entry name" value="EamA"/>
    <property type="match status" value="1"/>
</dbReference>